<gene>
    <name evidence="1" type="ORF">K491DRAFT_135848</name>
</gene>
<evidence type="ECO:0000313" key="1">
    <source>
        <dbReference type="EMBL" id="KAF2659809.1"/>
    </source>
</evidence>
<protein>
    <submittedName>
        <fullName evidence="1">Uncharacterized protein</fullName>
    </submittedName>
</protein>
<sequence>MRVAPMGCNAVSPVRCGPGMLRCMSLLRLHSPAAAAAAAAVVDGNPLGISCTISTSPPPDAHPHSLSPACGRNCYCTCTISDLLAACRNPVLSIMACRSLPVAGVRRRSGGDGAVCSKTALPVARLRATLHLPLGRSQSPRHED</sequence>
<name>A0A6A6TIF7_9PLEO</name>
<organism evidence="1 2">
    <name type="scientific">Lophiostoma macrostomum CBS 122681</name>
    <dbReference type="NCBI Taxonomy" id="1314788"/>
    <lineage>
        <taxon>Eukaryota</taxon>
        <taxon>Fungi</taxon>
        <taxon>Dikarya</taxon>
        <taxon>Ascomycota</taxon>
        <taxon>Pezizomycotina</taxon>
        <taxon>Dothideomycetes</taxon>
        <taxon>Pleosporomycetidae</taxon>
        <taxon>Pleosporales</taxon>
        <taxon>Lophiostomataceae</taxon>
        <taxon>Lophiostoma</taxon>
    </lineage>
</organism>
<keyword evidence="2" id="KW-1185">Reference proteome</keyword>
<evidence type="ECO:0000313" key="2">
    <source>
        <dbReference type="Proteomes" id="UP000799324"/>
    </source>
</evidence>
<accession>A0A6A6TIF7</accession>
<proteinExistence type="predicted"/>
<dbReference type="AlphaFoldDB" id="A0A6A6TIF7"/>
<dbReference type="Proteomes" id="UP000799324">
    <property type="component" value="Unassembled WGS sequence"/>
</dbReference>
<dbReference type="EMBL" id="MU004304">
    <property type="protein sequence ID" value="KAF2659809.1"/>
    <property type="molecule type" value="Genomic_DNA"/>
</dbReference>
<reference evidence="1" key="1">
    <citation type="journal article" date="2020" name="Stud. Mycol.">
        <title>101 Dothideomycetes genomes: a test case for predicting lifestyles and emergence of pathogens.</title>
        <authorList>
            <person name="Haridas S."/>
            <person name="Albert R."/>
            <person name="Binder M."/>
            <person name="Bloem J."/>
            <person name="Labutti K."/>
            <person name="Salamov A."/>
            <person name="Andreopoulos B."/>
            <person name="Baker S."/>
            <person name="Barry K."/>
            <person name="Bills G."/>
            <person name="Bluhm B."/>
            <person name="Cannon C."/>
            <person name="Castanera R."/>
            <person name="Culley D."/>
            <person name="Daum C."/>
            <person name="Ezra D."/>
            <person name="Gonzalez J."/>
            <person name="Henrissat B."/>
            <person name="Kuo A."/>
            <person name="Liang C."/>
            <person name="Lipzen A."/>
            <person name="Lutzoni F."/>
            <person name="Magnuson J."/>
            <person name="Mondo S."/>
            <person name="Nolan M."/>
            <person name="Ohm R."/>
            <person name="Pangilinan J."/>
            <person name="Park H.-J."/>
            <person name="Ramirez L."/>
            <person name="Alfaro M."/>
            <person name="Sun H."/>
            <person name="Tritt A."/>
            <person name="Yoshinaga Y."/>
            <person name="Zwiers L.-H."/>
            <person name="Turgeon B."/>
            <person name="Goodwin S."/>
            <person name="Spatafora J."/>
            <person name="Crous P."/>
            <person name="Grigoriev I."/>
        </authorList>
    </citation>
    <scope>NUCLEOTIDE SEQUENCE</scope>
    <source>
        <strain evidence="1">CBS 122681</strain>
    </source>
</reference>